<evidence type="ECO:0000313" key="8">
    <source>
        <dbReference type="Proteomes" id="UP001400965"/>
    </source>
</evidence>
<name>A0ABN1LYV2_9FIRM</name>
<dbReference type="Gene3D" id="2.60.120.1290">
    <property type="match status" value="1"/>
</dbReference>
<dbReference type="SUPFAM" id="SSF52743">
    <property type="entry name" value="Subtilisin-like"/>
    <property type="match status" value="1"/>
</dbReference>
<dbReference type="PROSITE" id="PS00136">
    <property type="entry name" value="SUBTILASE_ASP"/>
    <property type="match status" value="1"/>
</dbReference>
<evidence type="ECO:0000313" key="7">
    <source>
        <dbReference type="EMBL" id="GAA0862076.1"/>
    </source>
</evidence>
<evidence type="ECO:0000256" key="1">
    <source>
        <dbReference type="ARBA" id="ARBA00011073"/>
    </source>
</evidence>
<comment type="caution">
    <text evidence="7">The sequence shown here is derived from an EMBL/GenBank/DDBJ whole genome shotgun (WGS) entry which is preliminary data.</text>
</comment>
<dbReference type="Gene3D" id="3.40.50.200">
    <property type="entry name" value="Peptidase S8/S53 domain"/>
    <property type="match status" value="1"/>
</dbReference>
<comment type="caution">
    <text evidence="5">Lacks conserved residue(s) required for the propagation of feature annotation.</text>
</comment>
<organism evidence="7 8">
    <name type="scientific">Paraclostridium tenue</name>
    <dbReference type="NCBI Taxonomy" id="1737"/>
    <lineage>
        <taxon>Bacteria</taxon>
        <taxon>Bacillati</taxon>
        <taxon>Bacillota</taxon>
        <taxon>Clostridia</taxon>
        <taxon>Peptostreptococcales</taxon>
        <taxon>Peptostreptococcaceae</taxon>
        <taxon>Paraclostridium</taxon>
    </lineage>
</organism>
<dbReference type="PROSITE" id="PS51892">
    <property type="entry name" value="SUBTILASE"/>
    <property type="match status" value="1"/>
</dbReference>
<keyword evidence="3" id="KW-0378">Hydrolase</keyword>
<keyword evidence="2" id="KW-0645">Protease</keyword>
<evidence type="ECO:0000259" key="6">
    <source>
        <dbReference type="Pfam" id="PF00082"/>
    </source>
</evidence>
<dbReference type="EMBL" id="BAAACP010000002">
    <property type="protein sequence ID" value="GAA0862076.1"/>
    <property type="molecule type" value="Genomic_DNA"/>
</dbReference>
<gene>
    <name evidence="7" type="primary">cspC_2</name>
    <name evidence="7" type="ORF">GCM10008917_05990</name>
</gene>
<evidence type="ECO:0000256" key="5">
    <source>
        <dbReference type="PROSITE-ProRule" id="PRU01240"/>
    </source>
</evidence>
<dbReference type="PANTHER" id="PTHR43806">
    <property type="entry name" value="PEPTIDASE S8"/>
    <property type="match status" value="1"/>
</dbReference>
<dbReference type="CDD" id="cd07478">
    <property type="entry name" value="Peptidases_S8_CspA-like"/>
    <property type="match status" value="1"/>
</dbReference>
<dbReference type="NCBIfam" id="NF040808">
    <property type="entry name" value="CspC_non_triad"/>
    <property type="match status" value="1"/>
</dbReference>
<evidence type="ECO:0000256" key="4">
    <source>
        <dbReference type="ARBA" id="ARBA00022825"/>
    </source>
</evidence>
<dbReference type="InterPro" id="IPR034045">
    <property type="entry name" value="Pep_S8_CspA-like"/>
</dbReference>
<comment type="similarity">
    <text evidence="1 5">Belongs to the peptidase S8 family.</text>
</comment>
<keyword evidence="4" id="KW-0720">Serine protease</keyword>
<dbReference type="Pfam" id="PF00082">
    <property type="entry name" value="Peptidase_S8"/>
    <property type="match status" value="2"/>
</dbReference>
<dbReference type="PRINTS" id="PR00723">
    <property type="entry name" value="SUBTILISIN"/>
</dbReference>
<reference evidence="7 8" key="1">
    <citation type="journal article" date="2019" name="Int. J. Syst. Evol. Microbiol.">
        <title>The Global Catalogue of Microorganisms (GCM) 10K type strain sequencing project: providing services to taxonomists for standard genome sequencing and annotation.</title>
        <authorList>
            <consortium name="The Broad Institute Genomics Platform"/>
            <consortium name="The Broad Institute Genome Sequencing Center for Infectious Disease"/>
            <person name="Wu L."/>
            <person name="Ma J."/>
        </authorList>
    </citation>
    <scope>NUCLEOTIDE SEQUENCE [LARGE SCALE GENOMIC DNA]</scope>
    <source>
        <strain evidence="7 8">JCM 6486</strain>
    </source>
</reference>
<dbReference type="InterPro" id="IPR000209">
    <property type="entry name" value="Peptidase_S8/S53_dom"/>
</dbReference>
<proteinExistence type="inferred from homology"/>
<sequence length="560" mass="62444">MYKTEKSFYLIYKGDIISAFNRNNIEKYIILNDKLAAIYVPLDFDETVLSSIIEIKWWSGSDPMSSLMNITNNIENGESISDATELNYIETNPYINISGKDILIAVIDSGVNYLHRDLIDENNTSKILYLWDQENGNKTPPEGMIFGSEFTREDINNAITENDTTLSVDNTGTGTMACGILVGRGNINPEYRGIAKDADLVVVKLRGYEDVYYPGKISYTVSDFLAAIKYVLDIAKKENKHMIINLTVGTKSGIRVEASILEIFEEFDRSGIILVSGAGNEGNTDIHYYNNLKNVQDYLDVVIQNGENTNLDIILRGTGPDKISIQIISPSGDVSQTIAYSPDDQIYTGRFFIEKTGYRVIYRFPWLETGAQALEINLTDIKPGIWNLRLTPEFIINGECHLYLPNKNLISTNTRFTDSTSMGTITEFALSRKVITIGAYNDKTNSLWIGSSKGSIRGNRINPDIIAPGVDIISTYINGNYNTATGTGVSSCIVCGVLALIMQYLEEESGVPKLSLFTDPLRTYLMLGATKSEIYDFPNVSQGYGLLNLRNTFRQISRNL</sequence>
<dbReference type="InterPro" id="IPR015500">
    <property type="entry name" value="Peptidase_S8_subtilisin-rel"/>
</dbReference>
<evidence type="ECO:0000256" key="3">
    <source>
        <dbReference type="ARBA" id="ARBA00022801"/>
    </source>
</evidence>
<accession>A0ABN1LYV2</accession>
<evidence type="ECO:0000256" key="2">
    <source>
        <dbReference type="ARBA" id="ARBA00022670"/>
    </source>
</evidence>
<dbReference type="PANTHER" id="PTHR43806:SF11">
    <property type="entry name" value="CEREVISIN-RELATED"/>
    <property type="match status" value="1"/>
</dbReference>
<dbReference type="Proteomes" id="UP001400965">
    <property type="component" value="Unassembled WGS sequence"/>
</dbReference>
<dbReference type="InterPro" id="IPR050131">
    <property type="entry name" value="Peptidase_S8_subtilisin-like"/>
</dbReference>
<feature type="domain" description="Peptidase S8/S53" evidence="6">
    <location>
        <begin position="426"/>
        <end position="545"/>
    </location>
</feature>
<protein>
    <submittedName>
        <fullName evidence="7">Bile acid germinant receptor pseudoprotease CspC</fullName>
    </submittedName>
</protein>
<feature type="domain" description="Peptidase S8/S53" evidence="6">
    <location>
        <begin position="99"/>
        <end position="294"/>
    </location>
</feature>
<dbReference type="InterPro" id="IPR023827">
    <property type="entry name" value="Peptidase_S8_Asp-AS"/>
</dbReference>
<keyword evidence="8" id="KW-1185">Reference proteome</keyword>
<dbReference type="RefSeq" id="WP_346042208.1">
    <property type="nucleotide sequence ID" value="NZ_BAAACP010000002.1"/>
</dbReference>
<dbReference type="InterPro" id="IPR036852">
    <property type="entry name" value="Peptidase_S8/S53_dom_sf"/>
</dbReference>
<keyword evidence="7" id="KW-0675">Receptor</keyword>